<protein>
    <submittedName>
        <fullName evidence="1">Uncharacterized protein</fullName>
    </submittedName>
</protein>
<evidence type="ECO:0000313" key="1">
    <source>
        <dbReference type="EMBL" id="RAK55644.1"/>
    </source>
</evidence>
<accession>A0A328AQ86</accession>
<dbReference type="AlphaFoldDB" id="A0A328AQ86"/>
<comment type="caution">
    <text evidence="1">The sequence shown here is derived from an EMBL/GenBank/DDBJ whole genome shotgun (WGS) entry which is preliminary data.</text>
</comment>
<proteinExistence type="predicted"/>
<gene>
    <name evidence="1" type="ORF">DJ017_14565</name>
</gene>
<dbReference type="RefSeq" id="WP_111529392.1">
    <property type="nucleotide sequence ID" value="NZ_JBHRSG010000003.1"/>
</dbReference>
<sequence>MNGYEVFVHDDRYSVPTLHLISAANLGDARRAADALLRASSHHLGVELWGGGEQILAIGVCAERRAGPELRLAE</sequence>
<reference evidence="2" key="1">
    <citation type="submission" date="2018-05" db="EMBL/GenBank/DDBJ databases">
        <authorList>
            <person name="Li X."/>
        </authorList>
    </citation>
    <scope>NUCLEOTIDE SEQUENCE [LARGE SCALE GENOMIC DNA]</scope>
    <source>
        <strain evidence="2">LX32</strain>
    </source>
</reference>
<evidence type="ECO:0000313" key="2">
    <source>
        <dbReference type="Proteomes" id="UP000249254"/>
    </source>
</evidence>
<organism evidence="1 2">
    <name type="scientific">Phenylobacterium soli</name>
    <dbReference type="NCBI Taxonomy" id="2170551"/>
    <lineage>
        <taxon>Bacteria</taxon>
        <taxon>Pseudomonadati</taxon>
        <taxon>Pseudomonadota</taxon>
        <taxon>Alphaproteobacteria</taxon>
        <taxon>Caulobacterales</taxon>
        <taxon>Caulobacteraceae</taxon>
        <taxon>Phenylobacterium</taxon>
    </lineage>
</organism>
<keyword evidence="2" id="KW-1185">Reference proteome</keyword>
<dbReference type="EMBL" id="QFYQ01000001">
    <property type="protein sequence ID" value="RAK55644.1"/>
    <property type="molecule type" value="Genomic_DNA"/>
</dbReference>
<name>A0A328AQ86_9CAUL</name>
<dbReference type="Proteomes" id="UP000249254">
    <property type="component" value="Unassembled WGS sequence"/>
</dbReference>